<dbReference type="RefSeq" id="WP_088395555.1">
    <property type="nucleotide sequence ID" value="NZ_MXPU01000012.1"/>
</dbReference>
<evidence type="ECO:0000256" key="3">
    <source>
        <dbReference type="ARBA" id="ARBA00023125"/>
    </source>
</evidence>
<evidence type="ECO:0000256" key="6">
    <source>
        <dbReference type="ARBA" id="ARBA00067332"/>
    </source>
</evidence>
<comment type="caution">
    <text evidence="9">The sequence shown here is derived from an EMBL/GenBank/DDBJ whole genome shotgun (WGS) entry which is preliminary data.</text>
</comment>
<dbReference type="InterPro" id="IPR036388">
    <property type="entry name" value="WH-like_DNA-bd_sf"/>
</dbReference>
<evidence type="ECO:0000256" key="4">
    <source>
        <dbReference type="ARBA" id="ARBA00023163"/>
    </source>
</evidence>
<dbReference type="PRINTS" id="PR00039">
    <property type="entry name" value="HTHLYSR"/>
</dbReference>
<evidence type="ECO:0000256" key="1">
    <source>
        <dbReference type="ARBA" id="ARBA00009437"/>
    </source>
</evidence>
<dbReference type="GO" id="GO:0003700">
    <property type="term" value="F:DNA-binding transcription factor activity"/>
    <property type="evidence" value="ECO:0007669"/>
    <property type="project" value="InterPro"/>
</dbReference>
<dbReference type="FunFam" id="1.10.10.10:FF:000001">
    <property type="entry name" value="LysR family transcriptional regulator"/>
    <property type="match status" value="1"/>
</dbReference>
<dbReference type="InterPro" id="IPR036390">
    <property type="entry name" value="WH_DNA-bd_sf"/>
</dbReference>
<dbReference type="SUPFAM" id="SSF46785">
    <property type="entry name" value="Winged helix' DNA-binding domain"/>
    <property type="match status" value="1"/>
</dbReference>
<evidence type="ECO:0000313" key="10">
    <source>
        <dbReference type="Proteomes" id="UP000197269"/>
    </source>
</evidence>
<dbReference type="GO" id="GO:0000976">
    <property type="term" value="F:transcription cis-regulatory region binding"/>
    <property type="evidence" value="ECO:0007669"/>
    <property type="project" value="TreeGrafter"/>
</dbReference>
<comment type="similarity">
    <text evidence="1">Belongs to the LysR transcriptional regulatory family.</text>
</comment>
<organism evidence="9 10">
    <name type="scientific">Rhizobium esperanzae</name>
    <dbReference type="NCBI Taxonomy" id="1967781"/>
    <lineage>
        <taxon>Bacteria</taxon>
        <taxon>Pseudomonadati</taxon>
        <taxon>Pseudomonadota</taxon>
        <taxon>Alphaproteobacteria</taxon>
        <taxon>Hyphomicrobiales</taxon>
        <taxon>Rhizobiaceae</taxon>
        <taxon>Rhizobium/Agrobacterium group</taxon>
        <taxon>Rhizobium</taxon>
    </lineage>
</organism>
<comment type="function">
    <text evidence="5">Transcriptional regulator of the ttuABCDE tartrate utilization operon.</text>
</comment>
<dbReference type="PANTHER" id="PTHR30126:SF39">
    <property type="entry name" value="HTH-TYPE TRANSCRIPTIONAL REGULATOR CYSL"/>
    <property type="match status" value="1"/>
</dbReference>
<gene>
    <name evidence="9" type="ORF">B5E41_18390</name>
</gene>
<reference evidence="9 10" key="1">
    <citation type="submission" date="2017-03" db="EMBL/GenBank/DDBJ databases">
        <title>Genome of strain Rhizobium sp. CNPSo 668.</title>
        <authorList>
            <person name="Ribeiro R."/>
        </authorList>
    </citation>
    <scope>NUCLEOTIDE SEQUENCE [LARGE SCALE GENOMIC DNA]</scope>
    <source>
        <strain evidence="9 10">CNPSo 668</strain>
    </source>
</reference>
<evidence type="ECO:0000313" key="9">
    <source>
        <dbReference type="EMBL" id="OWO93260.1"/>
    </source>
</evidence>
<dbReference type="InterPro" id="IPR000847">
    <property type="entry name" value="LysR_HTH_N"/>
</dbReference>
<dbReference type="Pfam" id="PF00126">
    <property type="entry name" value="HTH_1"/>
    <property type="match status" value="1"/>
</dbReference>
<accession>A0A246DSA2</accession>
<dbReference type="CDD" id="cd05466">
    <property type="entry name" value="PBP2_LTTR_substrate"/>
    <property type="match status" value="1"/>
</dbReference>
<feature type="domain" description="HTH lysR-type" evidence="8">
    <location>
        <begin position="1"/>
        <end position="58"/>
    </location>
</feature>
<evidence type="ECO:0000259" key="8">
    <source>
        <dbReference type="PROSITE" id="PS50931"/>
    </source>
</evidence>
<dbReference type="EMBL" id="MXPU01000012">
    <property type="protein sequence ID" value="OWO93260.1"/>
    <property type="molecule type" value="Genomic_DNA"/>
</dbReference>
<dbReference type="Gene3D" id="1.10.10.10">
    <property type="entry name" value="Winged helix-like DNA-binding domain superfamily/Winged helix DNA-binding domain"/>
    <property type="match status" value="1"/>
</dbReference>
<keyword evidence="4" id="KW-0804">Transcription</keyword>
<dbReference type="SUPFAM" id="SSF53850">
    <property type="entry name" value="Periplasmic binding protein-like II"/>
    <property type="match status" value="1"/>
</dbReference>
<evidence type="ECO:0000256" key="7">
    <source>
        <dbReference type="ARBA" id="ARBA00083243"/>
    </source>
</evidence>
<protein>
    <recommendedName>
        <fullName evidence="6">HTH-type transcriptional regulator TtuA</fullName>
    </recommendedName>
    <alternativeName>
        <fullName evidence="7">Tartrate utilization transcriptional regulator</fullName>
    </alternativeName>
</protein>
<dbReference type="Gene3D" id="3.40.190.290">
    <property type="match status" value="1"/>
</dbReference>
<dbReference type="AlphaFoldDB" id="A0A246DSA2"/>
<dbReference type="Pfam" id="PF03466">
    <property type="entry name" value="LysR_substrate"/>
    <property type="match status" value="1"/>
</dbReference>
<dbReference type="Proteomes" id="UP000197269">
    <property type="component" value="Unassembled WGS sequence"/>
</dbReference>
<keyword evidence="3" id="KW-0238">DNA-binding</keyword>
<evidence type="ECO:0000256" key="5">
    <source>
        <dbReference type="ARBA" id="ARBA00054626"/>
    </source>
</evidence>
<name>A0A246DSA2_9HYPH</name>
<dbReference type="InterPro" id="IPR005119">
    <property type="entry name" value="LysR_subst-bd"/>
</dbReference>
<proteinExistence type="inferred from homology"/>
<evidence type="ECO:0000256" key="2">
    <source>
        <dbReference type="ARBA" id="ARBA00023015"/>
    </source>
</evidence>
<dbReference type="PROSITE" id="PS50931">
    <property type="entry name" value="HTH_LYSR"/>
    <property type="match status" value="1"/>
</dbReference>
<sequence>MTPRQLKTFLAVIRHGNLTRAAAEVNLAQSSLSDQIQALEEELGAELFVRSRQGVVPTPAGAALKAYAEEILALNGEAKDAVRSAAGNAEQSVILGTLETIAAERLAPWLSRFRRQNPGLALKLKVGGSGELHAQLQHGSIDVAFTFDRGHEDERFATRHICSEPLVLIAGRNAQLSSFDSLAALSTTHFVATEAGCVYRHLFDTAFAEAGVTPPPIATEADSIATIIRLVASGTGYGLVPRLAIGLSPARSDIVELSWPGKPPAASLVMTWRRRRVQPSALALILQSASEHLSPVKPADVHPRHAGSCPS</sequence>
<dbReference type="PANTHER" id="PTHR30126">
    <property type="entry name" value="HTH-TYPE TRANSCRIPTIONAL REGULATOR"/>
    <property type="match status" value="1"/>
</dbReference>
<keyword evidence="2" id="KW-0805">Transcription regulation</keyword>